<name>A0A7W4YN40_9MICO</name>
<gene>
    <name evidence="3" type="ORF">FHX49_002426</name>
</gene>
<protein>
    <submittedName>
        <fullName evidence="3">2-polyprenyl-6-methoxyphenol hydroxylase-like FAD-dependent oxidoreductase</fullName>
    </submittedName>
</protein>
<dbReference type="PRINTS" id="PR00420">
    <property type="entry name" value="RNGMNOXGNASE"/>
</dbReference>
<dbReference type="GO" id="GO:0071949">
    <property type="term" value="F:FAD binding"/>
    <property type="evidence" value="ECO:0007669"/>
    <property type="project" value="InterPro"/>
</dbReference>
<dbReference type="AlphaFoldDB" id="A0A7W4YN40"/>
<dbReference type="Proteomes" id="UP000529310">
    <property type="component" value="Unassembled WGS sequence"/>
</dbReference>
<evidence type="ECO:0000313" key="4">
    <source>
        <dbReference type="Proteomes" id="UP000529310"/>
    </source>
</evidence>
<feature type="domain" description="FAD-binding" evidence="2">
    <location>
        <begin position="2"/>
        <end position="332"/>
    </location>
</feature>
<dbReference type="Gene3D" id="3.50.50.60">
    <property type="entry name" value="FAD/NAD(P)-binding domain"/>
    <property type="match status" value="1"/>
</dbReference>
<evidence type="ECO:0000259" key="2">
    <source>
        <dbReference type="Pfam" id="PF01494"/>
    </source>
</evidence>
<dbReference type="SUPFAM" id="SSF51905">
    <property type="entry name" value="FAD/NAD(P)-binding domain"/>
    <property type="match status" value="1"/>
</dbReference>
<dbReference type="GO" id="GO:0008688">
    <property type="term" value="F:3-(3-hydroxyphenyl)propionate hydroxylase activity"/>
    <property type="evidence" value="ECO:0007669"/>
    <property type="project" value="TreeGrafter"/>
</dbReference>
<dbReference type="GO" id="GO:0019622">
    <property type="term" value="P:3-(3-hydroxy)phenylpropionate catabolic process"/>
    <property type="evidence" value="ECO:0007669"/>
    <property type="project" value="TreeGrafter"/>
</dbReference>
<sequence>MYDVIVVGAGPVGMVLAMELARHGVGVQILEQRPEPGTGTRAIGVHPPVLAALEPSGVTDALLSHALRVTRGEARSDNDLLGTVRFDRLTTRFPFVATLPQAATETALRDAAPLPRRGVTVTGVRPDGPRVRVEISDGAGLAETLYARIVVVASGWAGRALVYRADRLAAHSYPDRYLMTDSEASLDADENTAIVNLSRGGVLESFPLPHGLRRYVAWDAAGAATRTENKADANARRLREAMVTRGEARAAAHVTAATTFEVRRFVAPQLRHDRIFAIGDVAHEVSPIGGQGMNLGILDAVGLAPLLAWWVQRGVTPDPQLRAWESRRVNSARIAATLAAANTRLGRGLSRSGDAARSGIVRAMLRRPTGAAFAKAYAMGFDRDAADSRLRGERSA</sequence>
<evidence type="ECO:0000256" key="1">
    <source>
        <dbReference type="ARBA" id="ARBA00023002"/>
    </source>
</evidence>
<dbReference type="PANTHER" id="PTHR43476">
    <property type="entry name" value="3-(3-HYDROXY-PHENYL)PROPIONATE/3-HYDROXYCINNAMIC ACID HYDROXYLASE"/>
    <property type="match status" value="1"/>
</dbReference>
<dbReference type="PANTHER" id="PTHR43476:SF3">
    <property type="entry name" value="FAD-BINDING MONOOXYGENASE"/>
    <property type="match status" value="1"/>
</dbReference>
<dbReference type="InterPro" id="IPR002938">
    <property type="entry name" value="FAD-bd"/>
</dbReference>
<dbReference type="Pfam" id="PF01494">
    <property type="entry name" value="FAD_binding_3"/>
    <property type="match status" value="1"/>
</dbReference>
<dbReference type="Gene3D" id="3.30.70.2450">
    <property type="match status" value="1"/>
</dbReference>
<evidence type="ECO:0000313" key="3">
    <source>
        <dbReference type="EMBL" id="MBB2976838.1"/>
    </source>
</evidence>
<comment type="caution">
    <text evidence="3">The sequence shown here is derived from an EMBL/GenBank/DDBJ whole genome shotgun (WGS) entry which is preliminary data.</text>
</comment>
<dbReference type="InterPro" id="IPR050631">
    <property type="entry name" value="PheA/TfdB_FAD_monoxygenase"/>
</dbReference>
<reference evidence="3 4" key="1">
    <citation type="submission" date="2020-08" db="EMBL/GenBank/DDBJ databases">
        <title>Sequencing the genomes of 1000 actinobacteria strains.</title>
        <authorList>
            <person name="Klenk H.-P."/>
        </authorList>
    </citation>
    <scope>NUCLEOTIDE SEQUENCE [LARGE SCALE GENOMIC DNA]</scope>
    <source>
        <strain evidence="3 4">DSM 27099</strain>
    </source>
</reference>
<proteinExistence type="predicted"/>
<keyword evidence="4" id="KW-1185">Reference proteome</keyword>
<accession>A0A7W4YN40</accession>
<dbReference type="EMBL" id="JACHWQ010000009">
    <property type="protein sequence ID" value="MBB2976838.1"/>
    <property type="molecule type" value="Genomic_DNA"/>
</dbReference>
<organism evidence="3 4">
    <name type="scientific">Microbacterium endophyticum</name>
    <dbReference type="NCBI Taxonomy" id="1526412"/>
    <lineage>
        <taxon>Bacteria</taxon>
        <taxon>Bacillati</taxon>
        <taxon>Actinomycetota</taxon>
        <taxon>Actinomycetes</taxon>
        <taxon>Micrococcales</taxon>
        <taxon>Microbacteriaceae</taxon>
        <taxon>Microbacterium</taxon>
    </lineage>
</organism>
<keyword evidence="1" id="KW-0560">Oxidoreductase</keyword>
<dbReference type="RefSeq" id="WP_165140332.1">
    <property type="nucleotide sequence ID" value="NZ_CP049255.1"/>
</dbReference>
<dbReference type="InterPro" id="IPR036188">
    <property type="entry name" value="FAD/NAD-bd_sf"/>
</dbReference>